<evidence type="ECO:0000256" key="5">
    <source>
        <dbReference type="ARBA" id="ARBA00023157"/>
    </source>
</evidence>
<dbReference type="EMBL" id="JH166884">
    <property type="protein sequence ID" value="EHB00316.1"/>
    <property type="molecule type" value="Genomic_DNA"/>
</dbReference>
<dbReference type="FunCoup" id="G5ATF5">
    <property type="interactions" value="196"/>
</dbReference>
<dbReference type="GO" id="GO:0030948">
    <property type="term" value="P:negative regulation of vascular endothelial growth factor receptor signaling pathway"/>
    <property type="evidence" value="ECO:0007669"/>
    <property type="project" value="TreeGrafter"/>
</dbReference>
<evidence type="ECO:0000256" key="1">
    <source>
        <dbReference type="ARBA" id="ARBA00004613"/>
    </source>
</evidence>
<keyword evidence="2" id="KW-0964">Secreted</keyword>
<feature type="signal peptide" evidence="8">
    <location>
        <begin position="1"/>
        <end position="22"/>
    </location>
</feature>
<feature type="region of interest" description="Disordered" evidence="7">
    <location>
        <begin position="625"/>
        <end position="651"/>
    </location>
</feature>
<evidence type="ECO:0000259" key="9">
    <source>
        <dbReference type="PROSITE" id="PS50871"/>
    </source>
</evidence>
<comment type="subcellular location">
    <subcellularLocation>
        <location evidence="1">Secreted</location>
    </subcellularLocation>
</comment>
<dbReference type="InterPro" id="IPR008983">
    <property type="entry name" value="Tumour_necrosis_fac-like_dom"/>
</dbReference>
<dbReference type="eggNOG" id="ENOG502QUTH">
    <property type="taxonomic scope" value="Eukaryota"/>
</dbReference>
<evidence type="ECO:0000256" key="6">
    <source>
        <dbReference type="SAM" id="Coils"/>
    </source>
</evidence>
<dbReference type="InterPro" id="IPR050392">
    <property type="entry name" value="Collagen/C1q_domain"/>
</dbReference>
<dbReference type="Proteomes" id="UP000006813">
    <property type="component" value="Unassembled WGS sequence"/>
</dbReference>
<evidence type="ECO:0000256" key="7">
    <source>
        <dbReference type="SAM" id="MobiDB-lite"/>
    </source>
</evidence>
<feature type="region of interest" description="Disordered" evidence="7">
    <location>
        <begin position="27"/>
        <end position="53"/>
    </location>
</feature>
<dbReference type="InterPro" id="IPR011489">
    <property type="entry name" value="EMI_domain"/>
</dbReference>
<evidence type="ECO:0000256" key="8">
    <source>
        <dbReference type="SAM" id="SignalP"/>
    </source>
</evidence>
<dbReference type="InParanoid" id="G5ATF5"/>
<gene>
    <name evidence="11" type="ORF">GW7_14616</name>
</gene>
<dbReference type="SUPFAM" id="SSF49842">
    <property type="entry name" value="TNF-like"/>
    <property type="match status" value="1"/>
</dbReference>
<dbReference type="STRING" id="10181.G5ATF5"/>
<dbReference type="Gene3D" id="2.60.120.40">
    <property type="match status" value="1"/>
</dbReference>
<name>G5ATF5_HETGA</name>
<evidence type="ECO:0000256" key="3">
    <source>
        <dbReference type="ARBA" id="ARBA00022729"/>
    </source>
</evidence>
<feature type="coiled-coil region" evidence="6">
    <location>
        <begin position="527"/>
        <end position="568"/>
    </location>
</feature>
<feature type="region of interest" description="Disordered" evidence="7">
    <location>
        <begin position="487"/>
        <end position="512"/>
    </location>
</feature>
<evidence type="ECO:0000256" key="4">
    <source>
        <dbReference type="ARBA" id="ARBA00023054"/>
    </source>
</evidence>
<feature type="domain" description="C1q" evidence="9">
    <location>
        <begin position="665"/>
        <end position="795"/>
    </location>
</feature>
<evidence type="ECO:0000256" key="2">
    <source>
        <dbReference type="ARBA" id="ARBA00022525"/>
    </source>
</evidence>
<keyword evidence="3 8" id="KW-0732">Signal</keyword>
<evidence type="ECO:0000259" key="10">
    <source>
        <dbReference type="PROSITE" id="PS51041"/>
    </source>
</evidence>
<feature type="region of interest" description="Disordered" evidence="7">
    <location>
        <begin position="337"/>
        <end position="357"/>
    </location>
</feature>
<accession>G5ATF5</accession>
<dbReference type="GO" id="GO:0005576">
    <property type="term" value="C:extracellular region"/>
    <property type="evidence" value="ECO:0007669"/>
    <property type="project" value="UniProtKB-SubCell"/>
</dbReference>
<dbReference type="PRINTS" id="PR00007">
    <property type="entry name" value="COMPLEMNTC1Q"/>
</dbReference>
<dbReference type="Pfam" id="PF00386">
    <property type="entry name" value="C1q"/>
    <property type="match status" value="1"/>
</dbReference>
<dbReference type="PROSITE" id="PS51041">
    <property type="entry name" value="EMI"/>
    <property type="match status" value="1"/>
</dbReference>
<evidence type="ECO:0000313" key="12">
    <source>
        <dbReference type="Proteomes" id="UP000006813"/>
    </source>
</evidence>
<dbReference type="InterPro" id="IPR001073">
    <property type="entry name" value="C1q_dom"/>
</dbReference>
<dbReference type="Pfam" id="PF07546">
    <property type="entry name" value="EMI"/>
    <property type="match status" value="1"/>
</dbReference>
<reference evidence="11 12" key="1">
    <citation type="journal article" date="2011" name="Nature">
        <title>Genome sequencing reveals insights into physiology and longevity of the naked mole rat.</title>
        <authorList>
            <person name="Kim E.B."/>
            <person name="Fang X."/>
            <person name="Fushan A.A."/>
            <person name="Huang Z."/>
            <person name="Lobanov A.V."/>
            <person name="Han L."/>
            <person name="Marino S.M."/>
            <person name="Sun X."/>
            <person name="Turanov A.A."/>
            <person name="Yang P."/>
            <person name="Yim S.H."/>
            <person name="Zhao X."/>
            <person name="Kasaikina M.V."/>
            <person name="Stoletzki N."/>
            <person name="Peng C."/>
            <person name="Polak P."/>
            <person name="Xiong Z."/>
            <person name="Kiezun A."/>
            <person name="Zhu Y."/>
            <person name="Chen Y."/>
            <person name="Kryukov G.V."/>
            <person name="Zhang Q."/>
            <person name="Peshkin L."/>
            <person name="Yang L."/>
            <person name="Bronson R.T."/>
            <person name="Buffenstein R."/>
            <person name="Wang B."/>
            <person name="Han C."/>
            <person name="Li Q."/>
            <person name="Chen L."/>
            <person name="Zhao W."/>
            <person name="Sunyaev S.R."/>
            <person name="Park T.J."/>
            <person name="Zhang G."/>
            <person name="Wang J."/>
            <person name="Gladyshev V.N."/>
        </authorList>
    </citation>
    <scope>NUCLEOTIDE SEQUENCE [LARGE SCALE GENOMIC DNA]</scope>
</reference>
<feature type="domain" description="EMI" evidence="10">
    <location>
        <begin position="54"/>
        <end position="132"/>
    </location>
</feature>
<dbReference type="PROSITE" id="PS50871">
    <property type="entry name" value="C1Q"/>
    <property type="match status" value="1"/>
</dbReference>
<evidence type="ECO:0000313" key="11">
    <source>
        <dbReference type="EMBL" id="EHB00316.1"/>
    </source>
</evidence>
<feature type="chain" id="PRO_5003473704" evidence="8">
    <location>
        <begin position="23"/>
        <end position="795"/>
    </location>
</feature>
<protein>
    <submittedName>
        <fullName evidence="11">Multimerin-2</fullName>
    </submittedName>
</protein>
<dbReference type="GO" id="GO:0090051">
    <property type="term" value="P:negative regulation of cell migration involved in sprouting angiogenesis"/>
    <property type="evidence" value="ECO:0007669"/>
    <property type="project" value="TreeGrafter"/>
</dbReference>
<keyword evidence="5" id="KW-1015">Disulfide bond</keyword>
<dbReference type="PANTHER" id="PTHR15427">
    <property type="entry name" value="EMILIN ELASTIN MICROFIBRIL INTERFACE-LOCATED PROTEIN ELASTIN MICROFIBRIL INTERFACER"/>
    <property type="match status" value="1"/>
</dbReference>
<sequence length="795" mass="87266">MILTLLISLGGPLGWGLLGVEAQAPGRSFSDPQRPRLLGPPGTKAEDGVRGPSRSNWCPYQTSRLATFIAACKMERFLVHSQQPCPQSTPNCQRDRVMYRIAHKPVYQVKQRVLTALAWRCCPGFQGPDCQLHDPTVTTAPVELDDSRLEPWEQPAGLELGHLAAELKDAEGSLTRDLQNDVHQAADGLPDPWASSATGDLTVRTTEVNKMEPDSLGRSLEQGPPLHMDAFLQEHFSPIWRSFKESLYSLSQAVRNLSLEVEANRQALQHIQDSAVAGPNFQEVSAKFEAKVKEHGRHMEQLRQDVEGRLHAQHLSLHQALTEVQAEVDGKVKQLLKAQEPPGTNGRQVGAAARPEPESLQARLGQLQRNLSALHTASSQREEELAGTLEDMRVTLAQHTDEIKELYTESDETFDQISRVERLVGELQVNHTGLRELRVDLMEKSLIMEENKEEVERGLQELNVTLQQLQSGHADLTRYLKDCSCPKLSSDPDPTGAPEETPRAPDVGNDSSLPALHAAVDAVLSTVDVLRAESEHARAERARLRARVQALDREASALRVAVEDSKRDARQLHSSFAALLQDGLRHRDLEQQQRLFHGLFGNFQGLLTANVSLDLGKLQVMLSRKGKKQQKDPAAAHRRYKKQVASLEGTKAKGEQEALGARLWGTGSPVASPPSLSDGTGMAAPQTVKFNATTINAGTSYFPKLGYFQAPERGIYMFAVSVEFGPGPGTGQLVIGGHHRTPVCTTVQSAGGTATTFAMAELRRGERVWFELTQGTVAQRSPVGTAFGGFMMFST</sequence>
<dbReference type="SMART" id="SM00110">
    <property type="entry name" value="C1Q"/>
    <property type="match status" value="1"/>
</dbReference>
<organism evidence="11 12">
    <name type="scientific">Heterocephalus glaber</name>
    <name type="common">Naked mole rat</name>
    <dbReference type="NCBI Taxonomy" id="10181"/>
    <lineage>
        <taxon>Eukaryota</taxon>
        <taxon>Metazoa</taxon>
        <taxon>Chordata</taxon>
        <taxon>Craniata</taxon>
        <taxon>Vertebrata</taxon>
        <taxon>Euteleostomi</taxon>
        <taxon>Mammalia</taxon>
        <taxon>Eutheria</taxon>
        <taxon>Euarchontoglires</taxon>
        <taxon>Glires</taxon>
        <taxon>Rodentia</taxon>
        <taxon>Hystricomorpha</taxon>
        <taxon>Bathyergidae</taxon>
        <taxon>Heterocephalus</taxon>
    </lineage>
</organism>
<dbReference type="AlphaFoldDB" id="G5ATF5"/>
<dbReference type="PANTHER" id="PTHR15427:SF6">
    <property type="entry name" value="MULTIMERIN-2"/>
    <property type="match status" value="1"/>
</dbReference>
<proteinExistence type="predicted"/>
<keyword evidence="4 6" id="KW-0175">Coiled coil</keyword>